<dbReference type="InterPro" id="IPR057626">
    <property type="entry name" value="S-S_Temptin"/>
</dbReference>
<dbReference type="InterPro" id="IPR003961">
    <property type="entry name" value="FN3_dom"/>
</dbReference>
<feature type="transmembrane region" description="Helical" evidence="1">
    <location>
        <begin position="724"/>
        <end position="745"/>
    </location>
</feature>
<name>A0A2P6MZQ5_9EUKA</name>
<organism evidence="4 5">
    <name type="scientific">Planoprotostelium fungivorum</name>
    <dbReference type="NCBI Taxonomy" id="1890364"/>
    <lineage>
        <taxon>Eukaryota</taxon>
        <taxon>Amoebozoa</taxon>
        <taxon>Evosea</taxon>
        <taxon>Variosea</taxon>
        <taxon>Cavosteliida</taxon>
        <taxon>Cavosteliaceae</taxon>
        <taxon>Planoprotostelium</taxon>
    </lineage>
</organism>
<keyword evidence="1" id="KW-0472">Membrane</keyword>
<feature type="chain" id="PRO_5015143447" description="Fibronectin type-III domain-containing protein" evidence="2">
    <location>
        <begin position="29"/>
        <end position="748"/>
    </location>
</feature>
<dbReference type="CDD" id="cd00063">
    <property type="entry name" value="FN3"/>
    <property type="match status" value="1"/>
</dbReference>
<evidence type="ECO:0000256" key="1">
    <source>
        <dbReference type="SAM" id="Phobius"/>
    </source>
</evidence>
<dbReference type="Pfam" id="PF24784">
    <property type="entry name" value="Temptin_C"/>
    <property type="match status" value="2"/>
</dbReference>
<dbReference type="Pfam" id="PF00041">
    <property type="entry name" value="fn3"/>
    <property type="match status" value="1"/>
</dbReference>
<dbReference type="InterPro" id="IPR036116">
    <property type="entry name" value="FN3_sf"/>
</dbReference>
<dbReference type="AlphaFoldDB" id="A0A2P6MZQ5"/>
<evidence type="ECO:0000256" key="2">
    <source>
        <dbReference type="SAM" id="SignalP"/>
    </source>
</evidence>
<gene>
    <name evidence="4" type="ORF">PROFUN_13385</name>
</gene>
<keyword evidence="5" id="KW-1185">Reference proteome</keyword>
<evidence type="ECO:0000313" key="4">
    <source>
        <dbReference type="EMBL" id="PRP77199.1"/>
    </source>
</evidence>
<evidence type="ECO:0000313" key="5">
    <source>
        <dbReference type="Proteomes" id="UP000241769"/>
    </source>
</evidence>
<feature type="transmembrane region" description="Helical" evidence="1">
    <location>
        <begin position="389"/>
        <end position="411"/>
    </location>
</feature>
<dbReference type="PROSITE" id="PS50853">
    <property type="entry name" value="FN3"/>
    <property type="match status" value="1"/>
</dbReference>
<dbReference type="EMBL" id="MDYQ01000275">
    <property type="protein sequence ID" value="PRP77199.1"/>
    <property type="molecule type" value="Genomic_DNA"/>
</dbReference>
<dbReference type="SUPFAM" id="SSF49265">
    <property type="entry name" value="Fibronectin type III"/>
    <property type="match status" value="1"/>
</dbReference>
<dbReference type="PANTHER" id="PTHR34737:SF2">
    <property type="entry name" value="EF-HAND DOMAIN-CONTAINING PROTEIN"/>
    <property type="match status" value="1"/>
</dbReference>
<dbReference type="Proteomes" id="UP000241769">
    <property type="component" value="Unassembled WGS sequence"/>
</dbReference>
<feature type="signal peptide" evidence="2">
    <location>
        <begin position="1"/>
        <end position="28"/>
    </location>
</feature>
<dbReference type="InParanoid" id="A0A2P6MZQ5"/>
<comment type="caution">
    <text evidence="4">The sequence shown here is derived from an EMBL/GenBank/DDBJ whole genome shotgun (WGS) entry which is preliminary data.</text>
</comment>
<reference evidence="4 5" key="1">
    <citation type="journal article" date="2018" name="Genome Biol. Evol.">
        <title>Multiple Roots of Fruiting Body Formation in Amoebozoa.</title>
        <authorList>
            <person name="Hillmann F."/>
            <person name="Forbes G."/>
            <person name="Novohradska S."/>
            <person name="Ferling I."/>
            <person name="Riege K."/>
            <person name="Groth M."/>
            <person name="Westermann M."/>
            <person name="Marz M."/>
            <person name="Spaller T."/>
            <person name="Winckler T."/>
            <person name="Schaap P."/>
            <person name="Glockner G."/>
        </authorList>
    </citation>
    <scope>NUCLEOTIDE SEQUENCE [LARGE SCALE GENOMIC DNA]</scope>
    <source>
        <strain evidence="4 5">Jena</strain>
    </source>
</reference>
<dbReference type="Gene3D" id="2.60.40.10">
    <property type="entry name" value="Immunoglobulins"/>
    <property type="match status" value="1"/>
</dbReference>
<dbReference type="SMART" id="SM00060">
    <property type="entry name" value="FN3"/>
    <property type="match status" value="2"/>
</dbReference>
<sequence>MSLELLKMPPIMLRSLLFLTILYSVAYARVGYNDLIPNGYKVPCPTDSIGCDTFCIALGHNTTDATTGKVVQECSSNNTVVAARSSGINAFGRLYVTTGWNSDWCKKDGDGDGLYDGQELGDYLCLWTVNNDIAVPSTHLSHPGDATAFDAAVLNKGCYKNPNYPTINGTAPDVPSVSVIPSPTSALLTINLPGPTAVCAYQYIINYHYNLTNSTSLTDSDGNVTTTNSTYTVTGDSSTQTVTSYNNIQYAIPNLPLQTLIYFSVVASNDWGQSISYNGSFTTLKASAPGKITFQVSEVNANTVTLSWSTPAETGGLFTSDGLPNFNYAIYVMNSTANYTVTVPFANVTENVYELVNLTYARTYHVRMRGCNSLGCGTYSSWLTFSTSVTGAAALMAPPIIIIASIIFLFFEKCRSDLGAIETMVTGWSSFLHKRSLLLLSILYSVAYARVGYNDLIPNGYKVPCPTDSIGCDTFCIALGHNTTDATTGKVVQECSSNNTVVEARSSGINAFGRLFVTTGWNSDWCKKDGDGDGLYDGQELGDYLCLWTVNNDIAVPSTHLSHPGDATAYDPAVLNKGCYKNPNYPSVIGGYIIKDVLFHTEIIRLILIPRSESPCPVQLQVCAYNFIINYHYNVTNSTSSTDSNGSYTVTGRSSTQTVTSYNNIQYAIPNLPLQTLIYFSLVASNDWGQSISYNSSFNTPTASSLPSTTYTSTSSQLTSPTSVPGAASLMAPSLLITSAIFILFSKW</sequence>
<evidence type="ECO:0000259" key="3">
    <source>
        <dbReference type="PROSITE" id="PS50853"/>
    </source>
</evidence>
<keyword evidence="2" id="KW-0732">Signal</keyword>
<dbReference type="InterPro" id="IPR055313">
    <property type="entry name" value="Temptin-like"/>
</dbReference>
<keyword evidence="1" id="KW-1133">Transmembrane helix</keyword>
<accession>A0A2P6MZQ5</accession>
<proteinExistence type="predicted"/>
<keyword evidence="1" id="KW-0812">Transmembrane</keyword>
<protein>
    <recommendedName>
        <fullName evidence="3">Fibronectin type-III domain-containing protein</fullName>
    </recommendedName>
</protein>
<feature type="domain" description="Fibronectin type-III" evidence="3">
    <location>
        <begin position="288"/>
        <end position="390"/>
    </location>
</feature>
<dbReference type="PANTHER" id="PTHR34737">
    <property type="entry name" value="EF-HAND DOMAIN-CONTAINING PROTEIN"/>
    <property type="match status" value="1"/>
</dbReference>
<dbReference type="InterPro" id="IPR013783">
    <property type="entry name" value="Ig-like_fold"/>
</dbReference>